<evidence type="ECO:0000313" key="5">
    <source>
        <dbReference type="Proteomes" id="UP000067625"/>
    </source>
</evidence>
<dbReference type="InterPro" id="IPR016163">
    <property type="entry name" value="Ald_DH_C"/>
</dbReference>
<evidence type="ECO:0000256" key="1">
    <source>
        <dbReference type="ARBA" id="ARBA00009986"/>
    </source>
</evidence>
<keyword evidence="2 4" id="KW-0560">Oxidoreductase</keyword>
<protein>
    <submittedName>
        <fullName evidence="4">Succinate-semialdehyde dehydrogenase</fullName>
        <ecNumber evidence="4">1.2.1.16</ecNumber>
    </submittedName>
</protein>
<dbReference type="Proteomes" id="UP000067625">
    <property type="component" value="Chromosome"/>
</dbReference>
<evidence type="ECO:0000256" key="2">
    <source>
        <dbReference type="ARBA" id="ARBA00023002"/>
    </source>
</evidence>
<accession>A0A0M4FNM8</accession>
<dbReference type="CDD" id="cd07103">
    <property type="entry name" value="ALDH_F5_SSADH_GabD"/>
    <property type="match status" value="1"/>
</dbReference>
<dbReference type="GO" id="GO:0009450">
    <property type="term" value="P:gamma-aminobutyric acid catabolic process"/>
    <property type="evidence" value="ECO:0007669"/>
    <property type="project" value="InterPro"/>
</dbReference>
<dbReference type="OrthoDB" id="9762913at2"/>
<dbReference type="InterPro" id="IPR010102">
    <property type="entry name" value="Succ_semiAld_DH"/>
</dbReference>
<dbReference type="STRING" id="1441095.AM592_02105"/>
<organism evidence="4 5">
    <name type="scientific">Bacillus gobiensis</name>
    <dbReference type="NCBI Taxonomy" id="1441095"/>
    <lineage>
        <taxon>Bacteria</taxon>
        <taxon>Bacillati</taxon>
        <taxon>Bacillota</taxon>
        <taxon>Bacilli</taxon>
        <taxon>Bacillales</taxon>
        <taxon>Bacillaceae</taxon>
        <taxon>Bacillus</taxon>
    </lineage>
</organism>
<sequence length="473" mass="51719">MKPLYINGDWVTTKNKLSVHNPATGDIVSDVAFGGKEEAQSAVDAADKAFLTWSKATAKERSEILKKWFSLIQDHKESIGRLMTSEQGKPLPEAIGEVEYANNFVEWYAEEGKRVYGDIIPASFKNKRIYVTKQPIGVIAAITPWNFPAAMITRKIAPALAAGCTAVIKPAEETPLTALRLAELAHEAGIPKGVLNVVLGEAQEIAEVWQKDPRVRKISFTGSTEVGKILMRGASQTVKKVSFELGGHAPFIVFPDTDLGFAVNGLLKSKFRNAGQTCVCTNRVYVHDSIYEQFVQKTIEKIAGLKVGSGLEEGVTIGPLINHEAKKKVQSHIKDAEEKGGQLYYHNNQTINDGDLFVPPVVISNANDDMLCMNEETFGPVAPIARFQTADEVIKRANDTPYGLAAYLYTDNLSDAIKVSEGLDYGIIGVNDSLPSVVQAPFGGMKESGIGREGGYYGIEEYLETKYTSIRIR</sequence>
<dbReference type="AlphaFoldDB" id="A0A0M4FNM8"/>
<dbReference type="RefSeq" id="WP_053602243.1">
    <property type="nucleotide sequence ID" value="NZ_CP012600.1"/>
</dbReference>
<evidence type="ECO:0000313" key="4">
    <source>
        <dbReference type="EMBL" id="ALC80510.1"/>
    </source>
</evidence>
<reference evidence="5" key="1">
    <citation type="submission" date="2015-08" db="EMBL/GenBank/DDBJ databases">
        <title>Genome sequencing project for genomic taxonomy and phylogenomics of Bacillus-like bacteria.</title>
        <authorList>
            <person name="Liu B."/>
            <person name="Wang J."/>
            <person name="Zhu Y."/>
            <person name="Liu G."/>
            <person name="Chen Q."/>
            <person name="Chen Z."/>
            <person name="Lan J."/>
            <person name="Che J."/>
            <person name="Ge C."/>
            <person name="Shi H."/>
            <person name="Pan Z."/>
            <person name="Liu X."/>
        </authorList>
    </citation>
    <scope>NUCLEOTIDE SEQUENCE [LARGE SCALE GENOMIC DNA]</scope>
    <source>
        <strain evidence="5">FJAT-4402</strain>
    </source>
</reference>
<dbReference type="PANTHER" id="PTHR43353">
    <property type="entry name" value="SUCCINATE-SEMIALDEHYDE DEHYDROGENASE, MITOCHONDRIAL"/>
    <property type="match status" value="1"/>
</dbReference>
<dbReference type="InterPro" id="IPR016161">
    <property type="entry name" value="Ald_DH/histidinol_DH"/>
</dbReference>
<keyword evidence="5" id="KW-1185">Reference proteome</keyword>
<dbReference type="Pfam" id="PF00171">
    <property type="entry name" value="Aldedh"/>
    <property type="match status" value="1"/>
</dbReference>
<gene>
    <name evidence="4" type="primary">gabD</name>
    <name evidence="4" type="ORF">AM592_02105</name>
</gene>
<name>A0A0M4FNM8_9BACI</name>
<dbReference type="EMBL" id="CP012600">
    <property type="protein sequence ID" value="ALC80510.1"/>
    <property type="molecule type" value="Genomic_DNA"/>
</dbReference>
<dbReference type="FunFam" id="3.40.605.10:FF:000026">
    <property type="entry name" value="Aldehyde dehydrogenase, putative"/>
    <property type="match status" value="1"/>
</dbReference>
<dbReference type="FunFam" id="3.40.309.10:FF:000004">
    <property type="entry name" value="Succinate-semialdehyde dehydrogenase I"/>
    <property type="match status" value="1"/>
</dbReference>
<dbReference type="Gene3D" id="3.40.309.10">
    <property type="entry name" value="Aldehyde Dehydrogenase, Chain A, domain 2"/>
    <property type="match status" value="1"/>
</dbReference>
<dbReference type="GO" id="GO:0004777">
    <property type="term" value="F:succinate-semialdehyde dehydrogenase (NAD+) activity"/>
    <property type="evidence" value="ECO:0007669"/>
    <property type="project" value="TreeGrafter"/>
</dbReference>
<dbReference type="PANTHER" id="PTHR43353:SF5">
    <property type="entry name" value="SUCCINATE-SEMIALDEHYDE DEHYDROGENASE, MITOCHONDRIAL"/>
    <property type="match status" value="1"/>
</dbReference>
<proteinExistence type="inferred from homology"/>
<dbReference type="FunFam" id="3.40.605.10:FF:000005">
    <property type="entry name" value="Succinate-semialdehyde dehydrogenase I"/>
    <property type="match status" value="1"/>
</dbReference>
<reference evidence="4 5" key="2">
    <citation type="journal article" date="2016" name="Int. J. Syst. Evol. Microbiol.">
        <title>Bacillus gobiensis sp. nov., isolated from a soil sample.</title>
        <authorList>
            <person name="Liu B."/>
            <person name="Liu G.H."/>
            <person name="Cetin S."/>
            <person name="Schumann P."/>
            <person name="Pan Z.Z."/>
            <person name="Chen Q.Q."/>
        </authorList>
    </citation>
    <scope>NUCLEOTIDE SEQUENCE [LARGE SCALE GENOMIC DNA]</scope>
    <source>
        <strain evidence="4 5">FJAT-4402</strain>
    </source>
</reference>
<dbReference type="InterPro" id="IPR050740">
    <property type="entry name" value="Aldehyde_DH_Superfamily"/>
</dbReference>
<dbReference type="Gene3D" id="3.40.605.10">
    <property type="entry name" value="Aldehyde Dehydrogenase, Chain A, domain 1"/>
    <property type="match status" value="1"/>
</dbReference>
<dbReference type="InterPro" id="IPR016160">
    <property type="entry name" value="Ald_DH_CS_CYS"/>
</dbReference>
<dbReference type="NCBIfam" id="TIGR01780">
    <property type="entry name" value="SSADH"/>
    <property type="match status" value="1"/>
</dbReference>
<comment type="similarity">
    <text evidence="1">Belongs to the aldehyde dehydrogenase family.</text>
</comment>
<evidence type="ECO:0000259" key="3">
    <source>
        <dbReference type="Pfam" id="PF00171"/>
    </source>
</evidence>
<feature type="domain" description="Aldehyde dehydrogenase" evidence="3">
    <location>
        <begin position="10"/>
        <end position="467"/>
    </location>
</feature>
<dbReference type="PROSITE" id="PS00070">
    <property type="entry name" value="ALDEHYDE_DEHYDR_CYS"/>
    <property type="match status" value="1"/>
</dbReference>
<dbReference type="SUPFAM" id="SSF53720">
    <property type="entry name" value="ALDH-like"/>
    <property type="match status" value="1"/>
</dbReference>
<dbReference type="PATRIC" id="fig|1441095.3.peg.454"/>
<dbReference type="InterPro" id="IPR016162">
    <property type="entry name" value="Ald_DH_N"/>
</dbReference>
<dbReference type="InterPro" id="IPR015590">
    <property type="entry name" value="Aldehyde_DH_dom"/>
</dbReference>
<dbReference type="EC" id="1.2.1.16" evidence="4"/>